<dbReference type="InterPro" id="IPR046521">
    <property type="entry name" value="DUF6698"/>
</dbReference>
<organism evidence="2 3">
    <name type="scientific">Mycena venus</name>
    <dbReference type="NCBI Taxonomy" id="2733690"/>
    <lineage>
        <taxon>Eukaryota</taxon>
        <taxon>Fungi</taxon>
        <taxon>Dikarya</taxon>
        <taxon>Basidiomycota</taxon>
        <taxon>Agaricomycotina</taxon>
        <taxon>Agaricomycetes</taxon>
        <taxon>Agaricomycetidae</taxon>
        <taxon>Agaricales</taxon>
        <taxon>Marasmiineae</taxon>
        <taxon>Mycenaceae</taxon>
        <taxon>Mycena</taxon>
    </lineage>
</organism>
<name>A0A8H6YR16_9AGAR</name>
<gene>
    <name evidence="2" type="ORF">MVEN_00649000</name>
</gene>
<sequence>MSTPNAPLGDTTNTSDTSPAAATNELAKMRVELENMKGLVAGFTKKNRKGKGKKRKQNADASTSDNENDAPASNRPKKSTPPEHEQDFASHGCIIMHFIGPYESIKEIIHHGLKVDTSLLDDKMDESIQFRRLTESWTILHQKFAGLHSLLLANHKNLELIQSISRQITFGMEGARSDDSGTLKPRVVGWSDEDLGPNSKIILMPAISKATRLSDPKVFALILPLEFKNNPDYPDPLALYNAGKLTITSLQYPCFLYPFDQLNDESALDTALSGPVMLQCAKAIMMGRHRIDNRPQDTPRVIAYIACQVRFNLSNQQFWNKMGGDFDYEEFFWLIVELFEKDAEFAVKTIALYNCVVLGHSAGLATARTPTASSAPVINNMDRLQAARDARLAAAASSSSSV</sequence>
<protein>
    <submittedName>
        <fullName evidence="2">Uncharacterized protein</fullName>
    </submittedName>
</protein>
<dbReference type="Pfam" id="PF20414">
    <property type="entry name" value="DUF6698"/>
    <property type="match status" value="1"/>
</dbReference>
<feature type="region of interest" description="Disordered" evidence="1">
    <location>
        <begin position="1"/>
        <end position="86"/>
    </location>
</feature>
<dbReference type="Proteomes" id="UP000620124">
    <property type="component" value="Unassembled WGS sequence"/>
</dbReference>
<dbReference type="OrthoDB" id="3160134at2759"/>
<dbReference type="EMBL" id="JACAZI010000004">
    <property type="protein sequence ID" value="KAF7362974.1"/>
    <property type="molecule type" value="Genomic_DNA"/>
</dbReference>
<evidence type="ECO:0000313" key="2">
    <source>
        <dbReference type="EMBL" id="KAF7362974.1"/>
    </source>
</evidence>
<dbReference type="AlphaFoldDB" id="A0A8H6YR16"/>
<feature type="compositionally biased region" description="Basic residues" evidence="1">
    <location>
        <begin position="45"/>
        <end position="56"/>
    </location>
</feature>
<comment type="caution">
    <text evidence="2">The sequence shown here is derived from an EMBL/GenBank/DDBJ whole genome shotgun (WGS) entry which is preliminary data.</text>
</comment>
<feature type="compositionally biased region" description="Polar residues" evidence="1">
    <location>
        <begin position="1"/>
        <end position="21"/>
    </location>
</feature>
<proteinExistence type="predicted"/>
<evidence type="ECO:0000313" key="3">
    <source>
        <dbReference type="Proteomes" id="UP000620124"/>
    </source>
</evidence>
<reference evidence="2" key="1">
    <citation type="submission" date="2020-05" db="EMBL/GenBank/DDBJ databases">
        <title>Mycena genomes resolve the evolution of fungal bioluminescence.</title>
        <authorList>
            <person name="Tsai I.J."/>
        </authorList>
    </citation>
    <scope>NUCLEOTIDE SEQUENCE</scope>
    <source>
        <strain evidence="2">CCC161011</strain>
    </source>
</reference>
<evidence type="ECO:0000256" key="1">
    <source>
        <dbReference type="SAM" id="MobiDB-lite"/>
    </source>
</evidence>
<keyword evidence="3" id="KW-1185">Reference proteome</keyword>
<accession>A0A8H6YR16</accession>